<feature type="transmembrane region" description="Helical" evidence="6">
    <location>
        <begin position="610"/>
        <end position="631"/>
    </location>
</feature>
<feature type="transmembrane region" description="Helical" evidence="6">
    <location>
        <begin position="550"/>
        <end position="572"/>
    </location>
</feature>
<dbReference type="GO" id="GO:0016020">
    <property type="term" value="C:membrane"/>
    <property type="evidence" value="ECO:0007669"/>
    <property type="project" value="UniProtKB-SubCell"/>
</dbReference>
<dbReference type="GO" id="GO:1990961">
    <property type="term" value="P:xenobiotic detoxification by transmembrane export across the plasma membrane"/>
    <property type="evidence" value="ECO:0007669"/>
    <property type="project" value="InterPro"/>
</dbReference>
<comment type="similarity">
    <text evidence="2 6">Belongs to the multi antimicrobial extrusion (MATE) (TC 2.A.66.1) family.</text>
</comment>
<dbReference type="EMBL" id="SZYD01000016">
    <property type="protein sequence ID" value="KAD3338123.1"/>
    <property type="molecule type" value="Genomic_DNA"/>
</dbReference>
<dbReference type="OrthoDB" id="2126698at2759"/>
<keyword evidence="4 6" id="KW-1133">Transmembrane helix</keyword>
<protein>
    <recommendedName>
        <fullName evidence="6">Protein DETOXIFICATION</fullName>
    </recommendedName>
    <alternativeName>
        <fullName evidence="6">Multidrug and toxic compound extrusion protein</fullName>
    </alternativeName>
</protein>
<dbReference type="CDD" id="cd13132">
    <property type="entry name" value="MATE_eukaryotic"/>
    <property type="match status" value="1"/>
</dbReference>
<feature type="transmembrane region" description="Helical" evidence="6">
    <location>
        <begin position="204"/>
        <end position="222"/>
    </location>
</feature>
<keyword evidence="5 6" id="KW-0472">Membrane</keyword>
<evidence type="ECO:0000256" key="5">
    <source>
        <dbReference type="ARBA" id="ARBA00023136"/>
    </source>
</evidence>
<evidence type="ECO:0000256" key="4">
    <source>
        <dbReference type="ARBA" id="ARBA00022989"/>
    </source>
</evidence>
<comment type="caution">
    <text evidence="7">The sequence shown here is derived from an EMBL/GenBank/DDBJ whole genome shotgun (WGS) entry which is preliminary data.</text>
</comment>
<feature type="transmembrane region" description="Helical" evidence="6">
    <location>
        <begin position="242"/>
        <end position="263"/>
    </location>
</feature>
<dbReference type="Proteomes" id="UP000326396">
    <property type="component" value="Linkage Group LG6"/>
</dbReference>
<feature type="transmembrane region" description="Helical" evidence="6">
    <location>
        <begin position="584"/>
        <end position="604"/>
    </location>
</feature>
<feature type="transmembrane region" description="Helical" evidence="6">
    <location>
        <begin position="284"/>
        <end position="304"/>
    </location>
</feature>
<evidence type="ECO:0000256" key="3">
    <source>
        <dbReference type="ARBA" id="ARBA00022692"/>
    </source>
</evidence>
<dbReference type="InterPro" id="IPR002528">
    <property type="entry name" value="MATE_fam"/>
</dbReference>
<dbReference type="GO" id="GO:0015297">
    <property type="term" value="F:antiporter activity"/>
    <property type="evidence" value="ECO:0007669"/>
    <property type="project" value="InterPro"/>
</dbReference>
<feature type="transmembrane region" description="Helical" evidence="6">
    <location>
        <begin position="427"/>
        <end position="447"/>
    </location>
</feature>
<evidence type="ECO:0000256" key="2">
    <source>
        <dbReference type="ARBA" id="ARBA00010199"/>
    </source>
</evidence>
<feature type="transmembrane region" description="Helical" evidence="6">
    <location>
        <begin position="355"/>
        <end position="378"/>
    </location>
</feature>
<evidence type="ECO:0000256" key="1">
    <source>
        <dbReference type="ARBA" id="ARBA00004141"/>
    </source>
</evidence>
<feature type="transmembrane region" description="Helical" evidence="6">
    <location>
        <begin position="324"/>
        <end position="343"/>
    </location>
</feature>
<dbReference type="NCBIfam" id="TIGR00797">
    <property type="entry name" value="matE"/>
    <property type="match status" value="1"/>
</dbReference>
<dbReference type="GO" id="GO:0042910">
    <property type="term" value="F:xenobiotic transmembrane transporter activity"/>
    <property type="evidence" value="ECO:0007669"/>
    <property type="project" value="InterPro"/>
</dbReference>
<evidence type="ECO:0000313" key="7">
    <source>
        <dbReference type="EMBL" id="KAD3338123.1"/>
    </source>
</evidence>
<comment type="subcellular location">
    <subcellularLocation>
        <location evidence="1">Membrane</location>
        <topology evidence="1">Multi-pass membrane protein</topology>
    </subcellularLocation>
</comment>
<proteinExistence type="inferred from homology"/>
<dbReference type="Pfam" id="PF01554">
    <property type="entry name" value="MatE"/>
    <property type="match status" value="2"/>
</dbReference>
<accession>A0A5N6MCK5</accession>
<feature type="transmembrane region" description="Helical" evidence="6">
    <location>
        <begin position="467"/>
        <end position="487"/>
    </location>
</feature>
<reference evidence="7 8" key="1">
    <citation type="submission" date="2019-05" db="EMBL/GenBank/DDBJ databases">
        <title>Mikania micrantha, genome provides insights into the molecular mechanism of rapid growth.</title>
        <authorList>
            <person name="Liu B."/>
        </authorList>
    </citation>
    <scope>NUCLEOTIDE SEQUENCE [LARGE SCALE GENOMIC DNA]</scope>
    <source>
        <strain evidence="7">NLD-2019</strain>
        <tissue evidence="7">Leaf</tissue>
    </source>
</reference>
<sequence length="650" mass="71387">MASFTTTMCHAKSASTMNTFRAKTTTFKGTPLSTAMNVSPSRSTTGLLISDRPHLQHRSTTDTPPPPALLNHRRLNYRKLNHRRSPSTDRPPVLSSTTCAPLTVVVGLVYVFDGGVKLWMQEELLQFSFVHLFTFLSFSRMCTMDANQEGPRDYDDTSIVINNDDVKPIEEPIKIQDIREAPEDDFFLRGLPRRVLTNKVVEELMLLGTSACPVATTTFLVFSKSIISMLFLSHIGKSELAGVVLAIGFANITCVSIMKGLCMGMDSICFQAYGAKRFAVLSQTYLKTFFLLLFISAPITLLWLNIEPVLDMLGQDHDITKVAATYLVFSLLELPALAHLLPMRSFLRTQGLNSPTTIVATCATILHLPINYLLVSYLKLGIKGIALASTSFTYNMNLGLLLYVYMSNVAIKPMISKTNMTSILKGWGPLMSLSIPSVCSVCLEWWLYEIILFLSGLFENPQSCVAATGIIMQLTGIVYVLPFSLSLSISQRVGHELGGGKPARAQWAAAIGLCTAFIYGLMILALYISLRNVLGKLYTNEHEILTMLSSVLPIIGLAEVGNALQTAACGVLTGSARPNVGVKINIAAFYLVGLPTSIVLAFMFKFGYQGLWLGMVASQAACALLMVYCLIKTDWRDQAKRAEELTLIVN</sequence>
<dbReference type="InterPro" id="IPR045069">
    <property type="entry name" value="MATE_euk"/>
</dbReference>
<organism evidence="7 8">
    <name type="scientific">Mikania micrantha</name>
    <name type="common">bitter vine</name>
    <dbReference type="NCBI Taxonomy" id="192012"/>
    <lineage>
        <taxon>Eukaryota</taxon>
        <taxon>Viridiplantae</taxon>
        <taxon>Streptophyta</taxon>
        <taxon>Embryophyta</taxon>
        <taxon>Tracheophyta</taxon>
        <taxon>Spermatophyta</taxon>
        <taxon>Magnoliopsida</taxon>
        <taxon>eudicotyledons</taxon>
        <taxon>Gunneridae</taxon>
        <taxon>Pentapetalae</taxon>
        <taxon>asterids</taxon>
        <taxon>campanulids</taxon>
        <taxon>Asterales</taxon>
        <taxon>Asteraceae</taxon>
        <taxon>Asteroideae</taxon>
        <taxon>Heliantheae alliance</taxon>
        <taxon>Eupatorieae</taxon>
        <taxon>Mikania</taxon>
    </lineage>
</organism>
<dbReference type="AlphaFoldDB" id="A0A5N6MCK5"/>
<dbReference type="PANTHER" id="PTHR11206">
    <property type="entry name" value="MULTIDRUG RESISTANCE PROTEIN"/>
    <property type="match status" value="1"/>
</dbReference>
<feature type="transmembrane region" description="Helical" evidence="6">
    <location>
        <begin position="507"/>
        <end position="530"/>
    </location>
</feature>
<name>A0A5N6MCK5_9ASTR</name>
<gene>
    <name evidence="7" type="ORF">E3N88_33644</name>
</gene>
<evidence type="ECO:0000256" key="6">
    <source>
        <dbReference type="RuleBase" id="RU004914"/>
    </source>
</evidence>
<evidence type="ECO:0000313" key="8">
    <source>
        <dbReference type="Proteomes" id="UP000326396"/>
    </source>
</evidence>
<keyword evidence="3 6" id="KW-0812">Transmembrane</keyword>
<feature type="transmembrane region" description="Helical" evidence="6">
    <location>
        <begin position="384"/>
        <end position="406"/>
    </location>
</feature>
<keyword evidence="8" id="KW-1185">Reference proteome</keyword>